<dbReference type="AlphaFoldDB" id="A0A8T9SNN9"/>
<evidence type="ECO:0000256" key="3">
    <source>
        <dbReference type="ARBA" id="ARBA00023015"/>
    </source>
</evidence>
<protein>
    <submittedName>
        <fullName evidence="7">MarR family transcriptional regulator</fullName>
    </submittedName>
</protein>
<dbReference type="GO" id="GO:0006950">
    <property type="term" value="P:response to stress"/>
    <property type="evidence" value="ECO:0007669"/>
    <property type="project" value="TreeGrafter"/>
</dbReference>
<dbReference type="Gene3D" id="1.10.10.10">
    <property type="entry name" value="Winged helix-like DNA-binding domain superfamily/Winged helix DNA-binding domain"/>
    <property type="match status" value="1"/>
</dbReference>
<dbReference type="InterPro" id="IPR036388">
    <property type="entry name" value="WH-like_DNA-bd_sf"/>
</dbReference>
<gene>
    <name evidence="7" type="ORF">MUN82_12350</name>
</gene>
<evidence type="ECO:0000256" key="5">
    <source>
        <dbReference type="ARBA" id="ARBA00023163"/>
    </source>
</evidence>
<dbReference type="PROSITE" id="PS50995">
    <property type="entry name" value="HTH_MARR_2"/>
    <property type="match status" value="1"/>
</dbReference>
<dbReference type="GO" id="GO:0003700">
    <property type="term" value="F:DNA-binding transcription factor activity"/>
    <property type="evidence" value="ECO:0007669"/>
    <property type="project" value="InterPro"/>
</dbReference>
<evidence type="ECO:0000259" key="6">
    <source>
        <dbReference type="PROSITE" id="PS50995"/>
    </source>
</evidence>
<evidence type="ECO:0000313" key="8">
    <source>
        <dbReference type="Proteomes" id="UP000829925"/>
    </source>
</evidence>
<evidence type="ECO:0000313" key="7">
    <source>
        <dbReference type="EMBL" id="UOR03738.1"/>
    </source>
</evidence>
<keyword evidence="2" id="KW-0963">Cytoplasm</keyword>
<dbReference type="Pfam" id="PF01047">
    <property type="entry name" value="MarR"/>
    <property type="match status" value="1"/>
</dbReference>
<sequence length="155" mass="17840">MAHAPETTTSEEDFSLLKLENQLCFPLYAASRQLTKAYQPYLRELDSDLTYPQYLVLLLLWEHQEMTVKELGENLLLDSGTLTPLLKRMEQKQWVSRRRDPRDERSVIIGLLPAGEVLQKPACSIPKGLLDRLAISTKELATLRRLLNHVIKKLT</sequence>
<keyword evidence="5" id="KW-0804">Transcription</keyword>
<name>A0A8T9SNN9_9BACT</name>
<dbReference type="EMBL" id="CP095053">
    <property type="protein sequence ID" value="UOR03738.1"/>
    <property type="molecule type" value="Genomic_DNA"/>
</dbReference>
<proteinExistence type="predicted"/>
<evidence type="ECO:0000256" key="4">
    <source>
        <dbReference type="ARBA" id="ARBA00023125"/>
    </source>
</evidence>
<comment type="subcellular location">
    <subcellularLocation>
        <location evidence="1">Cytoplasm</location>
    </subcellularLocation>
</comment>
<evidence type="ECO:0000256" key="1">
    <source>
        <dbReference type="ARBA" id="ARBA00004496"/>
    </source>
</evidence>
<dbReference type="PANTHER" id="PTHR33164">
    <property type="entry name" value="TRANSCRIPTIONAL REGULATOR, MARR FAMILY"/>
    <property type="match status" value="1"/>
</dbReference>
<organism evidence="7 8">
    <name type="scientific">Hymenobacter aerilatus</name>
    <dbReference type="NCBI Taxonomy" id="2932251"/>
    <lineage>
        <taxon>Bacteria</taxon>
        <taxon>Pseudomonadati</taxon>
        <taxon>Bacteroidota</taxon>
        <taxon>Cytophagia</taxon>
        <taxon>Cytophagales</taxon>
        <taxon>Hymenobacteraceae</taxon>
        <taxon>Hymenobacter</taxon>
    </lineage>
</organism>
<accession>A0A8T9SNN9</accession>
<dbReference type="RefSeq" id="WP_245090799.1">
    <property type="nucleotide sequence ID" value="NZ_CP095053.1"/>
</dbReference>
<dbReference type="GO" id="GO:0005737">
    <property type="term" value="C:cytoplasm"/>
    <property type="evidence" value="ECO:0007669"/>
    <property type="project" value="UniProtKB-SubCell"/>
</dbReference>
<dbReference type="KEGG" id="haei:MUN82_12350"/>
<dbReference type="InterPro" id="IPR036390">
    <property type="entry name" value="WH_DNA-bd_sf"/>
</dbReference>
<dbReference type="GO" id="GO:0003677">
    <property type="term" value="F:DNA binding"/>
    <property type="evidence" value="ECO:0007669"/>
    <property type="project" value="UniProtKB-KW"/>
</dbReference>
<dbReference type="Proteomes" id="UP000829925">
    <property type="component" value="Chromosome"/>
</dbReference>
<keyword evidence="4" id="KW-0238">DNA-binding</keyword>
<dbReference type="InterPro" id="IPR039422">
    <property type="entry name" value="MarR/SlyA-like"/>
</dbReference>
<keyword evidence="8" id="KW-1185">Reference proteome</keyword>
<dbReference type="InterPro" id="IPR000835">
    <property type="entry name" value="HTH_MarR-typ"/>
</dbReference>
<feature type="domain" description="HTH marR-type" evidence="6">
    <location>
        <begin position="20"/>
        <end position="152"/>
    </location>
</feature>
<dbReference type="SMART" id="SM00347">
    <property type="entry name" value="HTH_MARR"/>
    <property type="match status" value="1"/>
</dbReference>
<dbReference type="FunFam" id="1.10.10.10:FF:000163">
    <property type="entry name" value="MarR family transcriptional regulator"/>
    <property type="match status" value="1"/>
</dbReference>
<reference evidence="7 8" key="1">
    <citation type="submission" date="2022-04" db="EMBL/GenBank/DDBJ databases">
        <title>Hymenobacter sp. isolated from the air.</title>
        <authorList>
            <person name="Won M."/>
            <person name="Lee C.-M."/>
            <person name="Woen H.-Y."/>
            <person name="Kwon S.-W."/>
        </authorList>
    </citation>
    <scope>NUCLEOTIDE SEQUENCE [LARGE SCALE GENOMIC DNA]</scope>
    <source>
        <strain evidence="8">5413 J-13</strain>
    </source>
</reference>
<keyword evidence="3" id="KW-0805">Transcription regulation</keyword>
<dbReference type="SUPFAM" id="SSF46785">
    <property type="entry name" value="Winged helix' DNA-binding domain"/>
    <property type="match status" value="1"/>
</dbReference>
<dbReference type="PANTHER" id="PTHR33164:SF5">
    <property type="entry name" value="ORGANIC HYDROPEROXIDE RESISTANCE TRANSCRIPTIONAL REGULATOR"/>
    <property type="match status" value="1"/>
</dbReference>
<evidence type="ECO:0000256" key="2">
    <source>
        <dbReference type="ARBA" id="ARBA00022490"/>
    </source>
</evidence>